<name>A0A2H1VEL4_SPOFR</name>
<evidence type="ECO:0000256" key="1">
    <source>
        <dbReference type="SAM" id="MobiDB-lite"/>
    </source>
</evidence>
<protein>
    <submittedName>
        <fullName evidence="2">SFRICE_012084</fullName>
    </submittedName>
</protein>
<dbReference type="EMBL" id="ODYU01002151">
    <property type="protein sequence ID" value="SOQ39283.1"/>
    <property type="molecule type" value="Genomic_DNA"/>
</dbReference>
<feature type="compositionally biased region" description="Polar residues" evidence="1">
    <location>
        <begin position="26"/>
        <end position="43"/>
    </location>
</feature>
<accession>A0A2H1VEL4</accession>
<reference evidence="2" key="1">
    <citation type="submission" date="2016-07" db="EMBL/GenBank/DDBJ databases">
        <authorList>
            <person name="Bretaudeau A."/>
        </authorList>
    </citation>
    <scope>NUCLEOTIDE SEQUENCE</scope>
    <source>
        <strain evidence="2">Rice</strain>
        <tissue evidence="2">Whole body</tissue>
    </source>
</reference>
<feature type="region of interest" description="Disordered" evidence="1">
    <location>
        <begin position="26"/>
        <end position="48"/>
    </location>
</feature>
<sequence>MGGGYCLQSGDTSACLHKKTGEARRNVSTLTDQKPSRSYSCFSGRSPGNPLGSRPLQVRHQPYWAQSIVVRRLFEVRVEFLWHFFVGGKSSNHFSCQGEAGIGDEIKPRYHDSVDENRLMMKRFDFDFHTFIHTYRHAFNPRRVEGYLYNIYTIRKSESFYLREENHPMSFPALGEARGSVRPLLTKNHPFFPDVSCSPNQIALAILLHRRQAAGWRGAKPKLITLQAAPFTALQYHPLP</sequence>
<proteinExistence type="predicted"/>
<gene>
    <name evidence="2" type="ORF">SFRICE_012084</name>
</gene>
<dbReference type="AlphaFoldDB" id="A0A2H1VEL4"/>
<evidence type="ECO:0000313" key="2">
    <source>
        <dbReference type="EMBL" id="SOQ39283.1"/>
    </source>
</evidence>
<organism evidence="2">
    <name type="scientific">Spodoptera frugiperda</name>
    <name type="common">Fall armyworm</name>
    <dbReference type="NCBI Taxonomy" id="7108"/>
    <lineage>
        <taxon>Eukaryota</taxon>
        <taxon>Metazoa</taxon>
        <taxon>Ecdysozoa</taxon>
        <taxon>Arthropoda</taxon>
        <taxon>Hexapoda</taxon>
        <taxon>Insecta</taxon>
        <taxon>Pterygota</taxon>
        <taxon>Neoptera</taxon>
        <taxon>Endopterygota</taxon>
        <taxon>Lepidoptera</taxon>
        <taxon>Glossata</taxon>
        <taxon>Ditrysia</taxon>
        <taxon>Noctuoidea</taxon>
        <taxon>Noctuidae</taxon>
        <taxon>Amphipyrinae</taxon>
        <taxon>Spodoptera</taxon>
    </lineage>
</organism>